<evidence type="ECO:0000259" key="2">
    <source>
        <dbReference type="PROSITE" id="PS50234"/>
    </source>
</evidence>
<gene>
    <name evidence="3" type="ORF">METZ01_LOCUS50926</name>
</gene>
<evidence type="ECO:0000313" key="3">
    <source>
        <dbReference type="EMBL" id="SUZ98072.1"/>
    </source>
</evidence>
<dbReference type="InterPro" id="IPR051928">
    <property type="entry name" value="NorD/CobT"/>
</dbReference>
<organism evidence="3">
    <name type="scientific">marine metagenome</name>
    <dbReference type="NCBI Taxonomy" id="408172"/>
    <lineage>
        <taxon>unclassified sequences</taxon>
        <taxon>metagenomes</taxon>
        <taxon>ecological metagenomes</taxon>
    </lineage>
</organism>
<dbReference type="GO" id="GO:0009236">
    <property type="term" value="P:cobalamin biosynthetic process"/>
    <property type="evidence" value="ECO:0007669"/>
    <property type="project" value="InterPro"/>
</dbReference>
<name>A0A381S1W2_9ZZZZ</name>
<dbReference type="AlphaFoldDB" id="A0A381S1W2"/>
<accession>A0A381S1W2</accession>
<sequence>MPPESSSNENLKEAVSAATRALAQDPELEISFGGMPTSNSKIVLSNPPTRKSELASFRGKADALACSKRFSSDEISIDTGSVKLNSLLTKLEDVRVEILGSKKYEGVSNNLNARFEDKCNAFASIEEKEDLLEPALESWLRQILLEEKLTKSQLKVLKPWKNLFNDKGSSYKNELLESLEDQIQFAETSRKLLHALEIDESNTDEDLDQESSESEDSDSEENNSDTSEDDMEIDSDMSQEMDSPEMMEEDMEIGDIDEDAIVDENQEVISNNSWLERLVEQTLNFEYKVYSREYDEEILAEEMCSSEELQRLRRHLDQLMGPSKSTISKLAHRLQRFLLAQQNRSWEFNKEEGLLDASKLHKIVLDPITPLSYKVEKETDFRDTVVSILVDSSGSMRGRSMTVAAICADIISTTLERCNVKTEVLGFTTKQWKGGESRKRWVEDGKPENPGRLNDIRHIIFKSADTSWRRGQKNFGLMLREGLLKENVDGEALIWAHDRLARRQEQRKILMVISDGAPVDDSTLSTNPNNYLDLHLRQVIHSIETQSPVNLIAIGIGHDVTRYYKKAVTIHRAEELGGAMLDQLTELFKID</sequence>
<feature type="compositionally biased region" description="Acidic residues" evidence="1">
    <location>
        <begin position="198"/>
        <end position="246"/>
    </location>
</feature>
<dbReference type="Pfam" id="PF06213">
    <property type="entry name" value="CobT"/>
    <property type="match status" value="1"/>
</dbReference>
<dbReference type="SMART" id="SM00327">
    <property type="entry name" value="VWA"/>
    <property type="match status" value="1"/>
</dbReference>
<proteinExistence type="predicted"/>
<dbReference type="Pfam" id="PF11775">
    <property type="entry name" value="CobT_C"/>
    <property type="match status" value="1"/>
</dbReference>
<dbReference type="SUPFAM" id="SSF53300">
    <property type="entry name" value="vWA-like"/>
    <property type="match status" value="1"/>
</dbReference>
<dbReference type="PANTHER" id="PTHR41248">
    <property type="entry name" value="NORD PROTEIN"/>
    <property type="match status" value="1"/>
</dbReference>
<protein>
    <recommendedName>
        <fullName evidence="2">VWFA domain-containing protein</fullName>
    </recommendedName>
</protein>
<dbReference type="PIRSF" id="PIRSF031715">
    <property type="entry name" value="Cob_chel_CobT"/>
    <property type="match status" value="1"/>
</dbReference>
<dbReference type="InterPro" id="IPR002035">
    <property type="entry name" value="VWF_A"/>
</dbReference>
<evidence type="ECO:0000256" key="1">
    <source>
        <dbReference type="SAM" id="MobiDB-lite"/>
    </source>
</evidence>
<dbReference type="Gene3D" id="3.40.50.410">
    <property type="entry name" value="von Willebrand factor, type A domain"/>
    <property type="match status" value="1"/>
</dbReference>
<dbReference type="InterPro" id="IPR025861">
    <property type="entry name" value="CobT_VWA_dom"/>
</dbReference>
<reference evidence="3" key="1">
    <citation type="submission" date="2018-05" db="EMBL/GenBank/DDBJ databases">
        <authorList>
            <person name="Lanie J.A."/>
            <person name="Ng W.-L."/>
            <person name="Kazmierczak K.M."/>
            <person name="Andrzejewski T.M."/>
            <person name="Davidsen T.M."/>
            <person name="Wayne K.J."/>
            <person name="Tettelin H."/>
            <person name="Glass J.I."/>
            <person name="Rusch D."/>
            <person name="Podicherti R."/>
            <person name="Tsui H.-C.T."/>
            <person name="Winkler M.E."/>
        </authorList>
    </citation>
    <scope>NUCLEOTIDE SEQUENCE</scope>
</reference>
<dbReference type="PANTHER" id="PTHR41248:SF1">
    <property type="entry name" value="NORD PROTEIN"/>
    <property type="match status" value="1"/>
</dbReference>
<dbReference type="PROSITE" id="PS50234">
    <property type="entry name" value="VWFA"/>
    <property type="match status" value="1"/>
</dbReference>
<dbReference type="InterPro" id="IPR006538">
    <property type="entry name" value="CobT"/>
</dbReference>
<dbReference type="InterPro" id="IPR036465">
    <property type="entry name" value="vWFA_dom_sf"/>
</dbReference>
<feature type="domain" description="VWFA" evidence="2">
    <location>
        <begin position="385"/>
        <end position="591"/>
    </location>
</feature>
<feature type="region of interest" description="Disordered" evidence="1">
    <location>
        <begin position="197"/>
        <end position="246"/>
    </location>
</feature>
<dbReference type="CDD" id="cd01454">
    <property type="entry name" value="vWA_norD_type"/>
    <property type="match status" value="1"/>
</dbReference>
<dbReference type="EMBL" id="UINC01002569">
    <property type="protein sequence ID" value="SUZ98072.1"/>
    <property type="molecule type" value="Genomic_DNA"/>
</dbReference>